<reference evidence="3" key="2">
    <citation type="submission" date="2015-06" db="UniProtKB">
        <authorList>
            <consortium name="EnsemblPlants"/>
        </authorList>
    </citation>
    <scope>IDENTIFICATION</scope>
</reference>
<dbReference type="Pfam" id="PF25896">
    <property type="entry name" value="HTH_AT3G52170"/>
    <property type="match status" value="1"/>
</dbReference>
<dbReference type="InterPro" id="IPR058941">
    <property type="entry name" value="HTH_AT3G52170-like"/>
</dbReference>
<dbReference type="PANTHER" id="PTHR34568">
    <property type="entry name" value="RRM DOMAIN-CONTAINING PROTEIN"/>
    <property type="match status" value="1"/>
</dbReference>
<dbReference type="Proteomes" id="UP000008022">
    <property type="component" value="Unassembled WGS sequence"/>
</dbReference>
<evidence type="ECO:0000313" key="3">
    <source>
        <dbReference type="EnsemblPlants" id="ORUFI12G15680.1"/>
    </source>
</evidence>
<feature type="domain" description="AT3G52170-like helix-turn-helix" evidence="2">
    <location>
        <begin position="123"/>
        <end position="171"/>
    </location>
</feature>
<evidence type="ECO:0000256" key="1">
    <source>
        <dbReference type="SAM" id="MobiDB-lite"/>
    </source>
</evidence>
<evidence type="ECO:0000313" key="4">
    <source>
        <dbReference type="Proteomes" id="UP000008022"/>
    </source>
</evidence>
<dbReference type="HOGENOM" id="CLU_040378_0_0_1"/>
<dbReference type="STRING" id="4529.A0A0E0RI44"/>
<keyword evidence="4" id="KW-1185">Reference proteome</keyword>
<feature type="region of interest" description="Disordered" evidence="1">
    <location>
        <begin position="1"/>
        <end position="66"/>
    </location>
</feature>
<feature type="region of interest" description="Disordered" evidence="1">
    <location>
        <begin position="368"/>
        <end position="404"/>
    </location>
</feature>
<dbReference type="InterPro" id="IPR058942">
    <property type="entry name" value="AT3G52170-like"/>
</dbReference>
<dbReference type="PANTHER" id="PTHR34568:SF1">
    <property type="entry name" value="DNA BINDING PROTEIN"/>
    <property type="match status" value="1"/>
</dbReference>
<feature type="compositionally biased region" description="Polar residues" evidence="1">
    <location>
        <begin position="375"/>
        <end position="400"/>
    </location>
</feature>
<feature type="compositionally biased region" description="Basic and acidic residues" evidence="1">
    <location>
        <begin position="1"/>
        <end position="22"/>
    </location>
</feature>
<feature type="region of interest" description="Disordered" evidence="1">
    <location>
        <begin position="266"/>
        <end position="303"/>
    </location>
</feature>
<dbReference type="eggNOG" id="ENOG502RFX1">
    <property type="taxonomic scope" value="Eukaryota"/>
</dbReference>
<feature type="compositionally biased region" description="Low complexity" evidence="1">
    <location>
        <begin position="31"/>
        <end position="52"/>
    </location>
</feature>
<reference evidence="4" key="1">
    <citation type="submission" date="2013-06" db="EMBL/GenBank/DDBJ databases">
        <authorList>
            <person name="Zhao Q."/>
        </authorList>
    </citation>
    <scope>NUCLEOTIDE SEQUENCE</scope>
    <source>
        <strain evidence="4">cv. W1943</strain>
    </source>
</reference>
<dbReference type="AlphaFoldDB" id="A0A0E0RI44"/>
<dbReference type="OMA" id="RCCVQEK"/>
<accession>A0A0E0RI44</accession>
<dbReference type="Gramene" id="ORUFI12G15680.1">
    <property type="protein sequence ID" value="ORUFI12G15680.1"/>
    <property type="gene ID" value="ORUFI12G15680"/>
</dbReference>
<name>A0A0E0RI44_ORYRU</name>
<protein>
    <recommendedName>
        <fullName evidence="2">AT3G52170-like helix-turn-helix domain-containing protein</fullName>
    </recommendedName>
</protein>
<organism evidence="3 4">
    <name type="scientific">Oryza rufipogon</name>
    <name type="common">Brownbeard rice</name>
    <name type="synonym">Asian wild rice</name>
    <dbReference type="NCBI Taxonomy" id="4529"/>
    <lineage>
        <taxon>Eukaryota</taxon>
        <taxon>Viridiplantae</taxon>
        <taxon>Streptophyta</taxon>
        <taxon>Embryophyta</taxon>
        <taxon>Tracheophyta</taxon>
        <taxon>Spermatophyta</taxon>
        <taxon>Magnoliopsida</taxon>
        <taxon>Liliopsida</taxon>
        <taxon>Poales</taxon>
        <taxon>Poaceae</taxon>
        <taxon>BOP clade</taxon>
        <taxon>Oryzoideae</taxon>
        <taxon>Oryzeae</taxon>
        <taxon>Oryzinae</taxon>
        <taxon>Oryza</taxon>
    </lineage>
</organism>
<evidence type="ECO:0000259" key="2">
    <source>
        <dbReference type="Pfam" id="PF25896"/>
    </source>
</evidence>
<proteinExistence type="predicted"/>
<sequence>MTPTDRDPLKTAEEGRERDTRRPSKTPNLVAISSSPPASIATLAARRPPLGGWRRRRRRRMQATGSGSWVAQASVLGCGGGGGGVVVVRRPSWDGGAAVGGRAKGFGVVRCCVQEKKPRVRKTKEERREMVESFVNTYRVSNDGKFPSVNLTHKEVGGSYYIVREIVRDIIQENRVLGPGGLNATALSFEDCPDSVESPVTHELGQDSVEILDMSDDNQAGMDTVTDMSTQQLLGSSNLLDAGILNGALQNGNIADMACLETNSEKQDEVPCAQSAEIDPSSSEKLPPSFSHAPDSESEFEMDSRVVAHETTSSLTNGVISSGPSAVITNESLLQDHDDTTDNAVDEAVLCLQTNGSSQANETILQEHETRPESVMSNDVQTIDSQSNSRVDTFNSNTSEDTTKSIEVSEVQRLHPDEEEKAENLVSHAELDTKVFSHVEGKNGMVEEDNSELKQSISIITMEEHDSKPEHGDSTTTAISRHALCLLTLRCMLTVYNFLHASQNTTAYLENWEGAAEERDQPVLANH</sequence>
<dbReference type="EnsemblPlants" id="ORUFI12G15680.1">
    <property type="protein sequence ID" value="ORUFI12G15680.1"/>
    <property type="gene ID" value="ORUFI12G15680"/>
</dbReference>